<feature type="domain" description="RRM" evidence="9">
    <location>
        <begin position="249"/>
        <end position="325"/>
    </location>
</feature>
<evidence type="ECO:0000259" key="10">
    <source>
        <dbReference type="PROSITE" id="PS50103"/>
    </source>
</evidence>
<dbReference type="Pfam" id="PF00076">
    <property type="entry name" value="RRM_1"/>
    <property type="match status" value="1"/>
</dbReference>
<dbReference type="CDD" id="cd12458">
    <property type="entry name" value="RRM_AtC3H46_like"/>
    <property type="match status" value="1"/>
</dbReference>
<feature type="compositionally biased region" description="Polar residues" evidence="8">
    <location>
        <begin position="545"/>
        <end position="559"/>
    </location>
</feature>
<dbReference type="GO" id="GO:0008270">
    <property type="term" value="F:zinc ion binding"/>
    <property type="evidence" value="ECO:0007669"/>
    <property type="project" value="UniProtKB-KW"/>
</dbReference>
<evidence type="ECO:0000313" key="12">
    <source>
        <dbReference type="Proteomes" id="UP001417504"/>
    </source>
</evidence>
<protein>
    <submittedName>
        <fullName evidence="11">Uncharacterized protein</fullName>
    </submittedName>
</protein>
<dbReference type="InterPro" id="IPR034365">
    <property type="entry name" value="AtC3H46-like_RRM"/>
</dbReference>
<evidence type="ECO:0000256" key="8">
    <source>
        <dbReference type="SAM" id="MobiDB-lite"/>
    </source>
</evidence>
<dbReference type="Gene3D" id="3.30.70.330">
    <property type="match status" value="1"/>
</dbReference>
<comment type="caution">
    <text evidence="11">The sequence shown here is derived from an EMBL/GenBank/DDBJ whole genome shotgun (WGS) entry which is preliminary data.</text>
</comment>
<feature type="compositionally biased region" description="Basic and acidic residues" evidence="8">
    <location>
        <begin position="511"/>
        <end position="531"/>
    </location>
</feature>
<dbReference type="PROSITE" id="PS50102">
    <property type="entry name" value="RRM"/>
    <property type="match status" value="1"/>
</dbReference>
<organism evidence="11 12">
    <name type="scientific">Stephania japonica</name>
    <dbReference type="NCBI Taxonomy" id="461633"/>
    <lineage>
        <taxon>Eukaryota</taxon>
        <taxon>Viridiplantae</taxon>
        <taxon>Streptophyta</taxon>
        <taxon>Embryophyta</taxon>
        <taxon>Tracheophyta</taxon>
        <taxon>Spermatophyta</taxon>
        <taxon>Magnoliopsida</taxon>
        <taxon>Ranunculales</taxon>
        <taxon>Menispermaceae</taxon>
        <taxon>Menispermoideae</taxon>
        <taxon>Cissampelideae</taxon>
        <taxon>Stephania</taxon>
    </lineage>
</organism>
<keyword evidence="3 7" id="KW-0862">Zinc</keyword>
<evidence type="ECO:0000256" key="2">
    <source>
        <dbReference type="ARBA" id="ARBA00022771"/>
    </source>
</evidence>
<dbReference type="InterPro" id="IPR000504">
    <property type="entry name" value="RRM_dom"/>
</dbReference>
<feature type="compositionally biased region" description="Low complexity" evidence="8">
    <location>
        <begin position="560"/>
        <end position="578"/>
    </location>
</feature>
<dbReference type="SMART" id="SM00356">
    <property type="entry name" value="ZnF_C3H1"/>
    <property type="match status" value="1"/>
</dbReference>
<evidence type="ECO:0000256" key="5">
    <source>
        <dbReference type="ARBA" id="ARBA00023125"/>
    </source>
</evidence>
<name>A0AAP0IWL2_9MAGN</name>
<dbReference type="SUPFAM" id="SSF90229">
    <property type="entry name" value="CCCH zinc finger"/>
    <property type="match status" value="1"/>
</dbReference>
<proteinExistence type="predicted"/>
<feature type="region of interest" description="Disordered" evidence="8">
    <location>
        <begin position="352"/>
        <end position="388"/>
    </location>
</feature>
<dbReference type="Pfam" id="PF23182">
    <property type="entry name" value="PABC_AtC3H46"/>
    <property type="match status" value="1"/>
</dbReference>
<dbReference type="PANTHER" id="PTHR24009">
    <property type="entry name" value="RNA-BINDING (RRM/RBD/RNP MOTIFS)"/>
    <property type="match status" value="1"/>
</dbReference>
<feature type="region of interest" description="Disordered" evidence="8">
    <location>
        <begin position="489"/>
        <end position="585"/>
    </location>
</feature>
<reference evidence="11 12" key="1">
    <citation type="submission" date="2024-01" db="EMBL/GenBank/DDBJ databases">
        <title>Genome assemblies of Stephania.</title>
        <authorList>
            <person name="Yang L."/>
        </authorList>
    </citation>
    <scope>NUCLEOTIDE SEQUENCE [LARGE SCALE GENOMIC DNA]</scope>
    <source>
        <strain evidence="11">QJT</strain>
        <tissue evidence="11">Leaf</tissue>
    </source>
</reference>
<dbReference type="GO" id="GO:0003723">
    <property type="term" value="F:RNA binding"/>
    <property type="evidence" value="ECO:0007669"/>
    <property type="project" value="UniProtKB-UniRule"/>
</dbReference>
<dbReference type="InterPro" id="IPR012677">
    <property type="entry name" value="Nucleotide-bd_a/b_plait_sf"/>
</dbReference>
<dbReference type="InterPro" id="IPR056276">
    <property type="entry name" value="AtC3H46-like_PABC-like"/>
</dbReference>
<dbReference type="SUPFAM" id="SSF54928">
    <property type="entry name" value="RNA-binding domain, RBD"/>
    <property type="match status" value="1"/>
</dbReference>
<evidence type="ECO:0000256" key="7">
    <source>
        <dbReference type="PROSITE-ProRule" id="PRU00723"/>
    </source>
</evidence>
<dbReference type="Pfam" id="PF00642">
    <property type="entry name" value="zf-CCCH"/>
    <property type="match status" value="1"/>
</dbReference>
<evidence type="ECO:0000313" key="11">
    <source>
        <dbReference type="EMBL" id="KAK9122520.1"/>
    </source>
</evidence>
<evidence type="ECO:0000256" key="1">
    <source>
        <dbReference type="ARBA" id="ARBA00022723"/>
    </source>
</evidence>
<sequence length="626" mass="67897">MDAYEATRTVLSRIQRVDPENASKIMGLLLLQGQGDKDMIRLAFGPEAILHSVVVKARHDLGLSSSSSSSSSPSPSPSSTSSSSSLSSLSSWPPPVLDELPLNHPDLFYSDHPDVFNHRRTVSFTDYCDGSAAAAAAAAAAAGGYGWKPCLYYARGFCKNGAACKFLHASPDSSPDFMDHCQELLLRSKTRLSPASQIFSPTSAKCINAANFLGSMMLGDDGNKFGRARIDKNEILCGSAAAMSNAGARQIYLTFPADSTFREEDVSNYFSIYGPVQDVRIPFQQKRMFGFVTFVYPETVKLILAKGNPHFVCDARVLVKPYKEKGKVPDKYRKQQQQQQQIERGELSLSLSLSLSPSPSPSPSPCVTTPPSGFDGRDPFELQHSVQSSSPRLLYNNTHDLIWRRKMEEQAEFQQALELQSRRFMGLQLLDMTKDGSQHRRNLSMGAAPIFSPTTTHPHGFINHLDRIRSKSLQENCLSTGMADSPPCVVGDQKLNSNAHSDQFGGGGINGKDDASDHQDCNAQDSLEHNLPDSPFASPTKRGIDTSSPFSITPIESKQTAATSPSAAPSPLATASTQPPAPFSSGENSLIASSLLPATSTLEMASYNSCLFQMPRFFSGQGAIQM</sequence>
<dbReference type="AlphaFoldDB" id="A0AAP0IWL2"/>
<accession>A0AAP0IWL2</accession>
<dbReference type="PROSITE" id="PS50103">
    <property type="entry name" value="ZF_C3H1"/>
    <property type="match status" value="1"/>
</dbReference>
<feature type="zinc finger region" description="C3H1-type" evidence="7">
    <location>
        <begin position="144"/>
        <end position="171"/>
    </location>
</feature>
<evidence type="ECO:0000256" key="6">
    <source>
        <dbReference type="PROSITE-ProRule" id="PRU00176"/>
    </source>
</evidence>
<feature type="region of interest" description="Disordered" evidence="8">
    <location>
        <begin position="64"/>
        <end position="88"/>
    </location>
</feature>
<dbReference type="SMART" id="SM00360">
    <property type="entry name" value="RRM"/>
    <property type="match status" value="1"/>
</dbReference>
<keyword evidence="12" id="KW-1185">Reference proteome</keyword>
<dbReference type="EMBL" id="JBBNAE010000005">
    <property type="protein sequence ID" value="KAK9122520.1"/>
    <property type="molecule type" value="Genomic_DNA"/>
</dbReference>
<dbReference type="PANTHER" id="PTHR24009:SF3">
    <property type="entry name" value="RNA-BINDING (RRM_RBD_RNP MOTIFS) FAMILY PROTEIN-RELATED"/>
    <property type="match status" value="1"/>
</dbReference>
<evidence type="ECO:0000256" key="3">
    <source>
        <dbReference type="ARBA" id="ARBA00022833"/>
    </source>
</evidence>
<dbReference type="Proteomes" id="UP001417504">
    <property type="component" value="Unassembled WGS sequence"/>
</dbReference>
<dbReference type="GO" id="GO:0003677">
    <property type="term" value="F:DNA binding"/>
    <property type="evidence" value="ECO:0007669"/>
    <property type="project" value="UniProtKB-KW"/>
</dbReference>
<dbReference type="Gene3D" id="4.10.1000.10">
    <property type="entry name" value="Zinc finger, CCCH-type"/>
    <property type="match status" value="1"/>
</dbReference>
<evidence type="ECO:0000259" key="9">
    <source>
        <dbReference type="PROSITE" id="PS50102"/>
    </source>
</evidence>
<keyword evidence="4 6" id="KW-0694">RNA-binding</keyword>
<dbReference type="FunFam" id="3.30.70.330:FF:000678">
    <property type="entry name" value="zinc finger CCCH domain-containing protein 53-like isoform X2"/>
    <property type="match status" value="1"/>
</dbReference>
<dbReference type="InterPro" id="IPR035979">
    <property type="entry name" value="RBD_domain_sf"/>
</dbReference>
<evidence type="ECO:0000256" key="4">
    <source>
        <dbReference type="ARBA" id="ARBA00022884"/>
    </source>
</evidence>
<dbReference type="InterPro" id="IPR000571">
    <property type="entry name" value="Znf_CCCH"/>
</dbReference>
<feature type="domain" description="C3H1-type" evidence="10">
    <location>
        <begin position="144"/>
        <end position="171"/>
    </location>
</feature>
<dbReference type="InterPro" id="IPR036855">
    <property type="entry name" value="Znf_CCCH_sf"/>
</dbReference>
<keyword evidence="5" id="KW-0238">DNA-binding</keyword>
<keyword evidence="2 7" id="KW-0863">Zinc-finger</keyword>
<keyword evidence="1 7" id="KW-0479">Metal-binding</keyword>
<gene>
    <name evidence="11" type="ORF">Sjap_012122</name>
</gene>